<proteinExistence type="predicted"/>
<dbReference type="HOGENOM" id="CLU_2845134_0_0_11"/>
<evidence type="ECO:0000313" key="3">
    <source>
        <dbReference type="EMBL" id="AFS16996.1"/>
    </source>
</evidence>
<feature type="compositionally biased region" description="Basic and acidic residues" evidence="1">
    <location>
        <begin position="1"/>
        <end position="12"/>
    </location>
</feature>
<evidence type="ECO:0000313" key="4">
    <source>
        <dbReference type="Proteomes" id="UP000007329"/>
    </source>
</evidence>
<keyword evidence="2" id="KW-1133">Transmembrane helix</keyword>
<gene>
    <name evidence="3" type="ORF">MIP_07443</name>
</gene>
<reference evidence="3 4" key="2">
    <citation type="journal article" date="2012" name="Nucleic Acids Res.">
        <title>Massive gene acquisitions in Mycobacterium indicus pranii provide a perspective on mycobacterial evolution.</title>
        <authorList>
            <person name="Saini V."/>
            <person name="Raghuvanshi S."/>
            <person name="Khurana J.P."/>
            <person name="Ahmed N."/>
            <person name="Hasnain S.E."/>
            <person name="Tyagi A.K."/>
            <person name="Tyagi A.K."/>
        </authorList>
    </citation>
    <scope>NUCLEOTIDE SEQUENCE [LARGE SCALE GENOMIC DNA]</scope>
    <source>
        <strain evidence="4">DSM 45239 / MTCC 9506</strain>
    </source>
</reference>
<dbReference type="AlphaFoldDB" id="J9WNM3"/>
<sequence>MVDHATQGDHSHGPGPPHPHLQHDCLLILGHIFWHFGRIVGRRRWLRQWRRRGANHAPNRRRPRG</sequence>
<feature type="region of interest" description="Disordered" evidence="1">
    <location>
        <begin position="1"/>
        <end position="21"/>
    </location>
</feature>
<reference evidence="3 4" key="1">
    <citation type="journal article" date="2007" name="PLoS ONE">
        <title>Molecular analysis of a leprosy immunotherapeutic bacillus provides insights into Mycobacterium evolution.</title>
        <authorList>
            <person name="Ahmed N."/>
            <person name="Saini V."/>
            <person name="Raghuvanshi S."/>
            <person name="Khurana J.P."/>
            <person name="Tyagi A.K."/>
            <person name="Tyagi A.K."/>
            <person name="Hasnain S.E."/>
        </authorList>
    </citation>
    <scope>NUCLEOTIDE SEQUENCE [LARGE SCALE GENOMIC DNA]</scope>
    <source>
        <strain evidence="3">MTCC 9506</strain>
    </source>
</reference>
<protein>
    <submittedName>
        <fullName evidence="3">Uncharacterized protein</fullName>
    </submittedName>
</protein>
<evidence type="ECO:0000256" key="1">
    <source>
        <dbReference type="SAM" id="MobiDB-lite"/>
    </source>
</evidence>
<dbReference type="EMBL" id="CP002275">
    <property type="protein sequence ID" value="AFS16996.1"/>
    <property type="molecule type" value="Genomic_DNA"/>
</dbReference>
<dbReference type="KEGG" id="mid:MIP_07443"/>
<accession>J9WNM3</accession>
<keyword evidence="2" id="KW-0812">Transmembrane</keyword>
<keyword evidence="2" id="KW-0472">Membrane</keyword>
<evidence type="ECO:0000256" key="2">
    <source>
        <dbReference type="SAM" id="Phobius"/>
    </source>
</evidence>
<dbReference type="Proteomes" id="UP000007329">
    <property type="component" value="Chromosome"/>
</dbReference>
<organism evidence="3 4">
    <name type="scientific">Mycobacterium indicus pranii (strain DSM 45239 / MTCC 9506)</name>
    <dbReference type="NCBI Taxonomy" id="1232724"/>
    <lineage>
        <taxon>Bacteria</taxon>
        <taxon>Bacillati</taxon>
        <taxon>Actinomycetota</taxon>
        <taxon>Actinomycetes</taxon>
        <taxon>Mycobacteriales</taxon>
        <taxon>Mycobacteriaceae</taxon>
        <taxon>Mycobacterium</taxon>
        <taxon>Mycobacterium avium complex (MAC)</taxon>
    </lineage>
</organism>
<feature type="transmembrane region" description="Helical" evidence="2">
    <location>
        <begin position="20"/>
        <end position="41"/>
    </location>
</feature>
<name>J9WNM3_MYCIP</name>